<evidence type="ECO:0000256" key="6">
    <source>
        <dbReference type="ARBA" id="ARBA00023310"/>
    </source>
</evidence>
<dbReference type="InterPro" id="IPR020781">
    <property type="entry name" value="ATPase_OSCP/d_CS"/>
</dbReference>
<dbReference type="GO" id="GO:0045259">
    <property type="term" value="C:proton-transporting ATP synthase complex"/>
    <property type="evidence" value="ECO:0007669"/>
    <property type="project" value="UniProtKB-KW"/>
</dbReference>
<dbReference type="EMBL" id="MNUV01000033">
    <property type="protein sequence ID" value="OIO07590.1"/>
    <property type="molecule type" value="Genomic_DNA"/>
</dbReference>
<dbReference type="AlphaFoldDB" id="A0A1J4TAS7"/>
<accession>A0A1J4TAS7</accession>
<sequence>MKISARQYAESLAQAISASSDADVKVALDNFAKIMLENRDLNRRDEILAVFSQIWDQAQGELAAEFTGARAVSDQTKTEVAEYLKAKTGAKKIVLTEKVEADVLGGFILRYEDKVIDASLKRSLGDLKNEMNK</sequence>
<keyword evidence="7" id="KW-0139">CF(1)</keyword>
<evidence type="ECO:0000256" key="3">
    <source>
        <dbReference type="ARBA" id="ARBA00022781"/>
    </source>
</evidence>
<evidence type="ECO:0000256" key="5">
    <source>
        <dbReference type="ARBA" id="ARBA00023136"/>
    </source>
</evidence>
<comment type="caution">
    <text evidence="8">The sequence shown here is derived from an EMBL/GenBank/DDBJ whole genome shotgun (WGS) entry which is preliminary data.</text>
</comment>
<dbReference type="Pfam" id="PF00213">
    <property type="entry name" value="OSCP"/>
    <property type="match status" value="1"/>
</dbReference>
<keyword evidence="6 7" id="KW-0066">ATP synthesis</keyword>
<dbReference type="NCBIfam" id="TIGR01145">
    <property type="entry name" value="ATP_synt_delta"/>
    <property type="match status" value="1"/>
</dbReference>
<dbReference type="GO" id="GO:0046933">
    <property type="term" value="F:proton-transporting ATP synthase activity, rotational mechanism"/>
    <property type="evidence" value="ECO:0007669"/>
    <property type="project" value="UniProtKB-UniRule"/>
</dbReference>
<evidence type="ECO:0000256" key="2">
    <source>
        <dbReference type="ARBA" id="ARBA00022448"/>
    </source>
</evidence>
<evidence type="ECO:0000256" key="4">
    <source>
        <dbReference type="ARBA" id="ARBA00023065"/>
    </source>
</evidence>
<dbReference type="PROSITE" id="PS00389">
    <property type="entry name" value="ATPASE_DELTA"/>
    <property type="match status" value="1"/>
</dbReference>
<reference evidence="8 9" key="1">
    <citation type="journal article" date="2016" name="Environ. Microbiol.">
        <title>Genomic resolution of a cold subsurface aquifer community provides metabolic insights for novel microbes adapted to high CO concentrations.</title>
        <authorList>
            <person name="Probst A.J."/>
            <person name="Castelle C.J."/>
            <person name="Singh A."/>
            <person name="Brown C.T."/>
            <person name="Anantharaman K."/>
            <person name="Sharon I."/>
            <person name="Hug L.A."/>
            <person name="Burstein D."/>
            <person name="Emerson J.B."/>
            <person name="Thomas B.C."/>
            <person name="Banfield J.F."/>
        </authorList>
    </citation>
    <scope>NUCLEOTIDE SEQUENCE [LARGE SCALE GENOMIC DNA]</scope>
    <source>
        <strain evidence="8">CG1_02_41_21</strain>
    </source>
</reference>
<proteinExistence type="inferred from homology"/>
<keyword evidence="7" id="KW-1003">Cell membrane</keyword>
<evidence type="ECO:0000256" key="7">
    <source>
        <dbReference type="HAMAP-Rule" id="MF_01416"/>
    </source>
</evidence>
<dbReference type="Proteomes" id="UP000182860">
    <property type="component" value="Unassembled WGS sequence"/>
</dbReference>
<dbReference type="PANTHER" id="PTHR11910">
    <property type="entry name" value="ATP SYNTHASE DELTA CHAIN"/>
    <property type="match status" value="1"/>
</dbReference>
<dbReference type="HAMAP" id="MF_01416">
    <property type="entry name" value="ATP_synth_delta_bact"/>
    <property type="match status" value="1"/>
</dbReference>
<keyword evidence="5 7" id="KW-0472">Membrane</keyword>
<protein>
    <recommendedName>
        <fullName evidence="7">ATP synthase subunit delta</fullName>
    </recommendedName>
    <alternativeName>
        <fullName evidence="7">ATP synthase F(1) sector subunit delta</fullName>
    </alternativeName>
    <alternativeName>
        <fullName evidence="7">F-type ATPase subunit delta</fullName>
        <shortName evidence="7">F-ATPase subunit delta</shortName>
    </alternativeName>
</protein>
<evidence type="ECO:0000313" key="9">
    <source>
        <dbReference type="Proteomes" id="UP000182860"/>
    </source>
</evidence>
<dbReference type="GO" id="GO:0005886">
    <property type="term" value="C:plasma membrane"/>
    <property type="evidence" value="ECO:0007669"/>
    <property type="project" value="UniProtKB-SubCell"/>
</dbReference>
<keyword evidence="3 7" id="KW-0375">Hydrogen ion transport</keyword>
<organism evidence="8 9">
    <name type="scientific">Candidatus Falkowbacteria bacterium CG1_02_41_21</name>
    <dbReference type="NCBI Taxonomy" id="1805147"/>
    <lineage>
        <taxon>Bacteria</taxon>
        <taxon>Candidatus Falkowiibacteriota</taxon>
    </lineage>
</organism>
<evidence type="ECO:0000313" key="8">
    <source>
        <dbReference type="EMBL" id="OIO07590.1"/>
    </source>
</evidence>
<keyword evidence="4 7" id="KW-0406">Ion transport</keyword>
<comment type="similarity">
    <text evidence="7">Belongs to the ATPase delta chain family.</text>
</comment>
<evidence type="ECO:0000256" key="1">
    <source>
        <dbReference type="ARBA" id="ARBA00004370"/>
    </source>
</evidence>
<dbReference type="InterPro" id="IPR000711">
    <property type="entry name" value="ATPase_OSCP/dsu"/>
</dbReference>
<keyword evidence="2 7" id="KW-0813">Transport</keyword>
<comment type="function">
    <text evidence="7">This protein is part of the stalk that links CF(0) to CF(1). It either transmits conformational changes from CF(0) to CF(1) or is implicated in proton conduction.</text>
</comment>
<comment type="subcellular location">
    <subcellularLocation>
        <location evidence="7">Cell membrane</location>
        <topology evidence="7">Peripheral membrane protein</topology>
    </subcellularLocation>
    <subcellularLocation>
        <location evidence="1">Membrane</location>
    </subcellularLocation>
</comment>
<name>A0A1J4TAS7_9BACT</name>
<comment type="function">
    <text evidence="7">F(1)F(0) ATP synthase produces ATP from ADP in the presence of a proton or sodium gradient. F-type ATPases consist of two structural domains, F(1) containing the extramembraneous catalytic core and F(0) containing the membrane proton channel, linked together by a central stalk and a peripheral stalk. During catalysis, ATP synthesis in the catalytic domain of F(1) is coupled via a rotary mechanism of the central stalk subunits to proton translocation.</text>
</comment>
<gene>
    <name evidence="7" type="primary">atpH</name>
    <name evidence="8" type="ORF">AUJ35_01795</name>
</gene>